<sequence length="205" mass="21836">MRGEARKVACRLPAGISTKGAATALWKPGSPHAADGHTVCCWQMTRLRMAGLPPTHHTTRHKASWARTFGAPLQAERAPSHPRHTVHTHQGGARGPSSCLNFPAVDHCSLRRLLASNAESRPVLPLLGFWGERAQIGPPSSLAPTLAIVIAIDARADSPREDTREEARPSVLCDGQNKGASPLASPAAARWRASPCLTVSQHQGS</sequence>
<evidence type="ECO:0000313" key="2">
    <source>
        <dbReference type="EMBL" id="KAH6662671.1"/>
    </source>
</evidence>
<feature type="region of interest" description="Disordered" evidence="1">
    <location>
        <begin position="157"/>
        <end position="190"/>
    </location>
</feature>
<accession>A0A9P9A540</accession>
<gene>
    <name evidence="2" type="ORF">F5X68DRAFT_63183</name>
</gene>
<evidence type="ECO:0000256" key="1">
    <source>
        <dbReference type="SAM" id="MobiDB-lite"/>
    </source>
</evidence>
<proteinExistence type="predicted"/>
<feature type="compositionally biased region" description="Low complexity" evidence="1">
    <location>
        <begin position="180"/>
        <end position="190"/>
    </location>
</feature>
<reference evidence="2" key="1">
    <citation type="journal article" date="2021" name="Nat. Commun.">
        <title>Genetic determinants of endophytism in the Arabidopsis root mycobiome.</title>
        <authorList>
            <person name="Mesny F."/>
            <person name="Miyauchi S."/>
            <person name="Thiergart T."/>
            <person name="Pickel B."/>
            <person name="Atanasova L."/>
            <person name="Karlsson M."/>
            <person name="Huettel B."/>
            <person name="Barry K.W."/>
            <person name="Haridas S."/>
            <person name="Chen C."/>
            <person name="Bauer D."/>
            <person name="Andreopoulos W."/>
            <person name="Pangilinan J."/>
            <person name="LaButti K."/>
            <person name="Riley R."/>
            <person name="Lipzen A."/>
            <person name="Clum A."/>
            <person name="Drula E."/>
            <person name="Henrissat B."/>
            <person name="Kohler A."/>
            <person name="Grigoriev I.V."/>
            <person name="Martin F.M."/>
            <person name="Hacquard S."/>
        </authorList>
    </citation>
    <scope>NUCLEOTIDE SEQUENCE</scope>
    <source>
        <strain evidence="2">MPI-SDFR-AT-0117</strain>
    </source>
</reference>
<protein>
    <submittedName>
        <fullName evidence="2">Uncharacterized protein</fullName>
    </submittedName>
</protein>
<dbReference type="Proteomes" id="UP000770015">
    <property type="component" value="Unassembled WGS sequence"/>
</dbReference>
<evidence type="ECO:0000313" key="3">
    <source>
        <dbReference type="Proteomes" id="UP000770015"/>
    </source>
</evidence>
<dbReference type="EMBL" id="JAGSXJ010000045">
    <property type="protein sequence ID" value="KAH6662671.1"/>
    <property type="molecule type" value="Genomic_DNA"/>
</dbReference>
<name>A0A9P9A540_9PEZI</name>
<comment type="caution">
    <text evidence="2">The sequence shown here is derived from an EMBL/GenBank/DDBJ whole genome shotgun (WGS) entry which is preliminary data.</text>
</comment>
<keyword evidence="3" id="KW-1185">Reference proteome</keyword>
<feature type="compositionally biased region" description="Basic and acidic residues" evidence="1">
    <location>
        <begin position="157"/>
        <end position="168"/>
    </location>
</feature>
<dbReference type="AlphaFoldDB" id="A0A9P9A540"/>
<organism evidence="2 3">
    <name type="scientific">Plectosphaerella plurivora</name>
    <dbReference type="NCBI Taxonomy" id="936078"/>
    <lineage>
        <taxon>Eukaryota</taxon>
        <taxon>Fungi</taxon>
        <taxon>Dikarya</taxon>
        <taxon>Ascomycota</taxon>
        <taxon>Pezizomycotina</taxon>
        <taxon>Sordariomycetes</taxon>
        <taxon>Hypocreomycetidae</taxon>
        <taxon>Glomerellales</taxon>
        <taxon>Plectosphaerellaceae</taxon>
        <taxon>Plectosphaerella</taxon>
    </lineage>
</organism>